<sequence length="111" mass="11953">MHHHMSAEMQQCMDACHHCHVTCLSMVTQHCLPAGGAHAAPEHIKIMLDCAQICATSLDFMARGSEQHKLTCGICAQICRACAESCEKLDGMEDCVAACLRCAETCEAMAA</sequence>
<dbReference type="RefSeq" id="WP_039093656.1">
    <property type="nucleotide sequence ID" value="NZ_JTDN01000001.1"/>
</dbReference>
<dbReference type="PANTHER" id="PTHR37310:SF1">
    <property type="entry name" value="CYTOPLASMIC PROTEIN"/>
    <property type="match status" value="1"/>
</dbReference>
<gene>
    <name evidence="1" type="ORF">PK98_01165</name>
</gene>
<dbReference type="Pfam" id="PF03860">
    <property type="entry name" value="Csp"/>
    <property type="match status" value="1"/>
</dbReference>
<dbReference type="AlphaFoldDB" id="A0A0B2BZR9"/>
<dbReference type="EMBL" id="JTDN01000001">
    <property type="protein sequence ID" value="KHL25365.1"/>
    <property type="molecule type" value="Genomic_DNA"/>
</dbReference>
<organism evidence="1 2">
    <name type="scientific">Croceibacterium mercuriale</name>
    <dbReference type="NCBI Taxonomy" id="1572751"/>
    <lineage>
        <taxon>Bacteria</taxon>
        <taxon>Pseudomonadati</taxon>
        <taxon>Pseudomonadota</taxon>
        <taxon>Alphaproteobacteria</taxon>
        <taxon>Sphingomonadales</taxon>
        <taxon>Erythrobacteraceae</taxon>
        <taxon>Croceibacterium</taxon>
    </lineage>
</organism>
<evidence type="ECO:0000313" key="2">
    <source>
        <dbReference type="Proteomes" id="UP000030988"/>
    </source>
</evidence>
<dbReference type="InterPro" id="IPR005560">
    <property type="entry name" value="Csp_YhjQ"/>
</dbReference>
<protein>
    <submittedName>
        <fullName evidence="1">Ferredoxin</fullName>
    </submittedName>
</protein>
<name>A0A0B2BZR9_9SPHN</name>
<comment type="caution">
    <text evidence="1">The sequence shown here is derived from an EMBL/GenBank/DDBJ whole genome shotgun (WGS) entry which is preliminary data.</text>
</comment>
<reference evidence="1 2" key="1">
    <citation type="submission" date="2014-11" db="EMBL/GenBank/DDBJ databases">
        <title>Draft genome sequence of Kirrobacter mercurialis.</title>
        <authorList>
            <person name="Coil D.A."/>
            <person name="Eisen J.A."/>
        </authorList>
    </citation>
    <scope>NUCLEOTIDE SEQUENCE [LARGE SCALE GENOMIC DNA]</scope>
    <source>
        <strain evidence="1 2">Coronado</strain>
    </source>
</reference>
<dbReference type="STRING" id="1572751.PK98_01165"/>
<evidence type="ECO:0000313" key="1">
    <source>
        <dbReference type="EMBL" id="KHL25365.1"/>
    </source>
</evidence>
<dbReference type="InterPro" id="IPR044543">
    <property type="entry name" value="YHJQ-like"/>
</dbReference>
<dbReference type="PANTHER" id="PTHR37310">
    <property type="entry name" value="CYTOPLASMIC PROTEIN-RELATED"/>
    <property type="match status" value="1"/>
</dbReference>
<proteinExistence type="predicted"/>
<keyword evidence="2" id="KW-1185">Reference proteome</keyword>
<dbReference type="Gene3D" id="1.20.1270.360">
    <property type="match status" value="1"/>
</dbReference>
<accession>A0A0B2BZR9</accession>
<dbReference type="CDD" id="cd08026">
    <property type="entry name" value="DUF326"/>
    <property type="match status" value="1"/>
</dbReference>
<dbReference type="Proteomes" id="UP000030988">
    <property type="component" value="Unassembled WGS sequence"/>
</dbReference>